<feature type="repeat" description="ANK" evidence="3">
    <location>
        <begin position="116"/>
        <end position="145"/>
    </location>
</feature>
<dbReference type="SUPFAM" id="SSF48403">
    <property type="entry name" value="Ankyrin repeat"/>
    <property type="match status" value="1"/>
</dbReference>
<evidence type="ECO:0000256" key="3">
    <source>
        <dbReference type="PROSITE-ProRule" id="PRU00023"/>
    </source>
</evidence>
<dbReference type="PANTHER" id="PTHR24198">
    <property type="entry name" value="ANKYRIN REPEAT AND PROTEIN KINASE DOMAIN-CONTAINING PROTEIN"/>
    <property type="match status" value="1"/>
</dbReference>
<dbReference type="InterPro" id="IPR002110">
    <property type="entry name" value="Ankyrin_rpt"/>
</dbReference>
<dbReference type="Pfam" id="PF12796">
    <property type="entry name" value="Ank_2"/>
    <property type="match status" value="1"/>
</dbReference>
<evidence type="ECO:0000313" key="6">
    <source>
        <dbReference type="Proteomes" id="UP000325440"/>
    </source>
</evidence>
<sequence>MSDEENDRFENELRLLTKDFKNIPRTPSAWEQDIHDIDEDPNPHDTPEQEVLWAAEKGNLDLVKSLVSEHSYLVDVCDKDGYTPLHRASYSNHLSVIEYLLENNANPNARTEFYWTPLHSACKWNNVDCAEKLIEAGSDINATTAGGLTPLHLAAELGDSHDLIELLLSQPKIEPNVKLPNNIGDTPKDISGRRSINDRLFEYTEPCFSYL</sequence>
<feature type="repeat" description="ANK" evidence="3">
    <location>
        <begin position="146"/>
        <end position="169"/>
    </location>
</feature>
<dbReference type="EMBL" id="CABPRJ010001454">
    <property type="protein sequence ID" value="VVC37783.1"/>
    <property type="molecule type" value="Genomic_DNA"/>
</dbReference>
<feature type="region of interest" description="Disordered" evidence="4">
    <location>
        <begin position="26"/>
        <end position="47"/>
    </location>
</feature>
<gene>
    <name evidence="5" type="ORF">CINCED_3A003128</name>
</gene>
<dbReference type="Gene3D" id="1.25.40.20">
    <property type="entry name" value="Ankyrin repeat-containing domain"/>
    <property type="match status" value="2"/>
</dbReference>
<dbReference type="Proteomes" id="UP000325440">
    <property type="component" value="Unassembled WGS sequence"/>
</dbReference>
<evidence type="ECO:0000256" key="1">
    <source>
        <dbReference type="ARBA" id="ARBA00022737"/>
    </source>
</evidence>
<reference evidence="5 6" key="1">
    <citation type="submission" date="2019-08" db="EMBL/GenBank/DDBJ databases">
        <authorList>
            <person name="Alioto T."/>
            <person name="Alioto T."/>
            <person name="Gomez Garrido J."/>
        </authorList>
    </citation>
    <scope>NUCLEOTIDE SEQUENCE [LARGE SCALE GENOMIC DNA]</scope>
</reference>
<dbReference type="AlphaFoldDB" id="A0A5E4N2J3"/>
<evidence type="ECO:0000313" key="5">
    <source>
        <dbReference type="EMBL" id="VVC37783.1"/>
    </source>
</evidence>
<dbReference type="PANTHER" id="PTHR24198:SF165">
    <property type="entry name" value="ANKYRIN REPEAT-CONTAINING PROTEIN-RELATED"/>
    <property type="match status" value="1"/>
</dbReference>
<dbReference type="OrthoDB" id="19174at2759"/>
<name>A0A5E4N2J3_9HEMI</name>
<dbReference type="PROSITE" id="PS50088">
    <property type="entry name" value="ANK_REPEAT"/>
    <property type="match status" value="3"/>
</dbReference>
<proteinExistence type="predicted"/>
<protein>
    <submittedName>
        <fullName evidence="5">Ankyrin repeat-containing domain,Ankyrin repeat</fullName>
    </submittedName>
</protein>
<accession>A0A5E4N2J3</accession>
<feature type="repeat" description="ANK" evidence="3">
    <location>
        <begin position="80"/>
        <end position="112"/>
    </location>
</feature>
<dbReference type="PROSITE" id="PS50297">
    <property type="entry name" value="ANK_REP_REGION"/>
    <property type="match status" value="3"/>
</dbReference>
<keyword evidence="2 3" id="KW-0040">ANK repeat</keyword>
<dbReference type="InterPro" id="IPR036770">
    <property type="entry name" value="Ankyrin_rpt-contain_sf"/>
</dbReference>
<evidence type="ECO:0000256" key="4">
    <source>
        <dbReference type="SAM" id="MobiDB-lite"/>
    </source>
</evidence>
<organism evidence="5 6">
    <name type="scientific">Cinara cedri</name>
    <dbReference type="NCBI Taxonomy" id="506608"/>
    <lineage>
        <taxon>Eukaryota</taxon>
        <taxon>Metazoa</taxon>
        <taxon>Ecdysozoa</taxon>
        <taxon>Arthropoda</taxon>
        <taxon>Hexapoda</taxon>
        <taxon>Insecta</taxon>
        <taxon>Pterygota</taxon>
        <taxon>Neoptera</taxon>
        <taxon>Paraneoptera</taxon>
        <taxon>Hemiptera</taxon>
        <taxon>Sternorrhyncha</taxon>
        <taxon>Aphidomorpha</taxon>
        <taxon>Aphidoidea</taxon>
        <taxon>Aphididae</taxon>
        <taxon>Lachninae</taxon>
        <taxon>Cinara</taxon>
    </lineage>
</organism>
<keyword evidence="1" id="KW-0677">Repeat</keyword>
<dbReference type="PRINTS" id="PR01415">
    <property type="entry name" value="ANKYRIN"/>
</dbReference>
<dbReference type="Pfam" id="PF13637">
    <property type="entry name" value="Ank_4"/>
    <property type="match status" value="1"/>
</dbReference>
<dbReference type="SMART" id="SM00248">
    <property type="entry name" value="ANK"/>
    <property type="match status" value="3"/>
</dbReference>
<evidence type="ECO:0000256" key="2">
    <source>
        <dbReference type="ARBA" id="ARBA00023043"/>
    </source>
</evidence>
<keyword evidence="6" id="KW-1185">Reference proteome</keyword>